<dbReference type="EMBL" id="MDYP01000026">
    <property type="protein sequence ID" value="OQE05252.1"/>
    <property type="molecule type" value="Genomic_DNA"/>
</dbReference>
<keyword evidence="4" id="KW-1185">Reference proteome</keyword>
<comment type="caution">
    <text evidence="3">The sequence shown here is derived from an EMBL/GenBank/DDBJ whole genome shotgun (WGS) entry which is preliminary data.</text>
</comment>
<dbReference type="OrthoDB" id="265761at2759"/>
<evidence type="ECO:0000256" key="2">
    <source>
        <dbReference type="SAM" id="Phobius"/>
    </source>
</evidence>
<dbReference type="Pfam" id="PF13279">
    <property type="entry name" value="4HBT_2"/>
    <property type="match status" value="1"/>
</dbReference>
<evidence type="ECO:0000313" key="4">
    <source>
        <dbReference type="Proteomes" id="UP000191518"/>
    </source>
</evidence>
<evidence type="ECO:0000256" key="1">
    <source>
        <dbReference type="ARBA" id="ARBA00038476"/>
    </source>
</evidence>
<proteinExistence type="inferred from homology"/>
<dbReference type="Gene3D" id="3.10.129.10">
    <property type="entry name" value="Hotdog Thioesterase"/>
    <property type="match status" value="1"/>
</dbReference>
<evidence type="ECO:0008006" key="5">
    <source>
        <dbReference type="Google" id="ProtNLM"/>
    </source>
</evidence>
<dbReference type="InterPro" id="IPR051490">
    <property type="entry name" value="THEM6_lcsJ_thioesterase"/>
</dbReference>
<gene>
    <name evidence="3" type="ORF">PENVUL_c026G05719</name>
</gene>
<keyword evidence="2" id="KW-1133">Transmembrane helix</keyword>
<feature type="transmembrane region" description="Helical" evidence="2">
    <location>
        <begin position="6"/>
        <end position="25"/>
    </location>
</feature>
<evidence type="ECO:0000313" key="3">
    <source>
        <dbReference type="EMBL" id="OQE05252.1"/>
    </source>
</evidence>
<keyword evidence="2" id="KW-0472">Membrane</keyword>
<dbReference type="CDD" id="cd00586">
    <property type="entry name" value="4HBT"/>
    <property type="match status" value="1"/>
</dbReference>
<keyword evidence="2" id="KW-0812">Transmembrane</keyword>
<dbReference type="AlphaFoldDB" id="A0A1V6RU04"/>
<sequence length="289" mass="33627">MPNFALDTPTVIAVLVILLLAYKNLPWVWHFRFIRTLLTRLFIAPVTIDHLSPECIFLPAIHRTRSPLSECDYNIHKSNSTYFTDMDISRGNLSLLLFSQRLSFRPTHNTAVMILSGVQCVFHREIKPYQPFEVWSRVLSWDEKWIYIVTHFVVRGAYRPKQFYLQKDSSEIPSRSMENGAAVMQEKKRRSVFASAVSRYVFKQGRKTFPPEKMLKECNLLPSIDTEIGSSPTGSEEAKTSRLIWQEIEARRKRDLEVAQLKLGWDGVNNCFEGEIHIALGRYTDLLWR</sequence>
<dbReference type="InterPro" id="IPR029069">
    <property type="entry name" value="HotDog_dom_sf"/>
</dbReference>
<dbReference type="PANTHER" id="PTHR12475:SF4">
    <property type="entry name" value="PROTEIN THEM6"/>
    <property type="match status" value="1"/>
</dbReference>
<accession>A0A1V6RU04</accession>
<dbReference type="Proteomes" id="UP000191518">
    <property type="component" value="Unassembled WGS sequence"/>
</dbReference>
<dbReference type="SUPFAM" id="SSF54637">
    <property type="entry name" value="Thioesterase/thiol ester dehydrase-isomerase"/>
    <property type="match status" value="1"/>
</dbReference>
<dbReference type="PANTHER" id="PTHR12475">
    <property type="match status" value="1"/>
</dbReference>
<protein>
    <recommendedName>
        <fullName evidence="5">Thioesterase domain-containing protein</fullName>
    </recommendedName>
</protein>
<comment type="similarity">
    <text evidence="1">Belongs to the lcsJ thioesterase family.</text>
</comment>
<organism evidence="3 4">
    <name type="scientific">Penicillium vulpinum</name>
    <dbReference type="NCBI Taxonomy" id="29845"/>
    <lineage>
        <taxon>Eukaryota</taxon>
        <taxon>Fungi</taxon>
        <taxon>Dikarya</taxon>
        <taxon>Ascomycota</taxon>
        <taxon>Pezizomycotina</taxon>
        <taxon>Eurotiomycetes</taxon>
        <taxon>Eurotiomycetidae</taxon>
        <taxon>Eurotiales</taxon>
        <taxon>Aspergillaceae</taxon>
        <taxon>Penicillium</taxon>
    </lineage>
</organism>
<name>A0A1V6RU04_9EURO</name>
<reference evidence="4" key="1">
    <citation type="journal article" date="2017" name="Nat. Microbiol.">
        <title>Global analysis of biosynthetic gene clusters reveals vast potential of secondary metabolite production in Penicillium species.</title>
        <authorList>
            <person name="Nielsen J.C."/>
            <person name="Grijseels S."/>
            <person name="Prigent S."/>
            <person name="Ji B."/>
            <person name="Dainat J."/>
            <person name="Nielsen K.F."/>
            <person name="Frisvad J.C."/>
            <person name="Workman M."/>
            <person name="Nielsen J."/>
        </authorList>
    </citation>
    <scope>NUCLEOTIDE SEQUENCE [LARGE SCALE GENOMIC DNA]</scope>
    <source>
        <strain evidence="4">IBT 29486</strain>
    </source>
</reference>